<proteinExistence type="predicted"/>
<dbReference type="OrthoDB" id="3618637at2"/>
<dbReference type="EMBL" id="FOHX01000032">
    <property type="protein sequence ID" value="SEU47829.1"/>
    <property type="molecule type" value="Genomic_DNA"/>
</dbReference>
<gene>
    <name evidence="1" type="ORF">SAMN05421811_13215</name>
</gene>
<dbReference type="STRING" id="568860.SAMN05421811_13215"/>
<dbReference type="SUPFAM" id="SSF53335">
    <property type="entry name" value="S-adenosyl-L-methionine-dependent methyltransferases"/>
    <property type="match status" value="1"/>
</dbReference>
<dbReference type="Proteomes" id="UP000199361">
    <property type="component" value="Unassembled WGS sequence"/>
</dbReference>
<dbReference type="AlphaFoldDB" id="A0A1I0LWG7"/>
<reference evidence="1 2" key="1">
    <citation type="submission" date="2016-10" db="EMBL/GenBank/DDBJ databases">
        <authorList>
            <person name="de Groot N.N."/>
        </authorList>
    </citation>
    <scope>NUCLEOTIDE SEQUENCE [LARGE SCALE GENOMIC DNA]</scope>
    <source>
        <strain evidence="1 2">CGMCC 4.5598</strain>
    </source>
</reference>
<name>A0A1I0LWG7_9ACTN</name>
<dbReference type="RefSeq" id="WP_091094342.1">
    <property type="nucleotide sequence ID" value="NZ_FOHX01000032.1"/>
</dbReference>
<keyword evidence="2" id="KW-1185">Reference proteome</keyword>
<evidence type="ECO:0000313" key="2">
    <source>
        <dbReference type="Proteomes" id="UP000199361"/>
    </source>
</evidence>
<dbReference type="InterPro" id="IPR029063">
    <property type="entry name" value="SAM-dependent_MTases_sf"/>
</dbReference>
<evidence type="ECO:0008006" key="3">
    <source>
        <dbReference type="Google" id="ProtNLM"/>
    </source>
</evidence>
<evidence type="ECO:0000313" key="1">
    <source>
        <dbReference type="EMBL" id="SEU47829.1"/>
    </source>
</evidence>
<organism evidence="1 2">
    <name type="scientific">Nonomuraea wenchangensis</name>
    <dbReference type="NCBI Taxonomy" id="568860"/>
    <lineage>
        <taxon>Bacteria</taxon>
        <taxon>Bacillati</taxon>
        <taxon>Actinomycetota</taxon>
        <taxon>Actinomycetes</taxon>
        <taxon>Streptosporangiales</taxon>
        <taxon>Streptosporangiaceae</taxon>
        <taxon>Nonomuraea</taxon>
    </lineage>
</organism>
<accession>A0A1I0LWG7</accession>
<sequence length="293" mass="31076">MPLARTTPYKLAEKIAAAWHASNISEAIAVPLGVTATLALLGQQDLHEGRDVAQHVLGLDAAALYGFLRRLWAHAWLYDPYLVSCCRPLAAWLDAEEPADELLRAIHAVARSAVTGGLLGLTGHPDPVERCHYDALGALLTVLRSPGDRHALAEHHSPPDLTALLVQLALLETPAAGRSFDDCAAGTGGMIRAAALMLRLSGADPADYRWSMGDLDPLAAACCAVNAMIWGLGSHVLIFCGDTLASGNGPALAARRRREVLDRFEHLAYAVAGLQAVIEAGQIITRAARRDAA</sequence>
<dbReference type="Gene3D" id="3.40.50.150">
    <property type="entry name" value="Vaccinia Virus protein VP39"/>
    <property type="match status" value="1"/>
</dbReference>
<protein>
    <recommendedName>
        <fullName evidence="3">N-6 DNA Methylase</fullName>
    </recommendedName>
</protein>